<feature type="compositionally biased region" description="Polar residues" evidence="1">
    <location>
        <begin position="178"/>
        <end position="192"/>
    </location>
</feature>
<dbReference type="Proteomes" id="UP000075243">
    <property type="component" value="Unassembled WGS sequence"/>
</dbReference>
<dbReference type="Pfam" id="PF03732">
    <property type="entry name" value="Retrotrans_gag"/>
    <property type="match status" value="1"/>
</dbReference>
<dbReference type="OMA" id="HAYIVAT"/>
<keyword evidence="4" id="KW-1185">Reference proteome</keyword>
<feature type="region of interest" description="Disordered" evidence="1">
    <location>
        <begin position="172"/>
        <end position="214"/>
    </location>
</feature>
<dbReference type="AlphaFoldDB" id="A0A151RY91"/>
<evidence type="ECO:0000313" key="4">
    <source>
        <dbReference type="Proteomes" id="UP000075243"/>
    </source>
</evidence>
<evidence type="ECO:0000313" key="3">
    <source>
        <dbReference type="EMBL" id="KYP47526.1"/>
    </source>
</evidence>
<accession>A0A151RY91</accession>
<reference evidence="3" key="1">
    <citation type="journal article" date="2012" name="Nat. Biotechnol.">
        <title>Draft genome sequence of pigeonpea (Cajanus cajan), an orphan legume crop of resource-poor farmers.</title>
        <authorList>
            <person name="Varshney R.K."/>
            <person name="Chen W."/>
            <person name="Li Y."/>
            <person name="Bharti A.K."/>
            <person name="Saxena R.K."/>
            <person name="Schlueter J.A."/>
            <person name="Donoghue M.T."/>
            <person name="Azam S."/>
            <person name="Fan G."/>
            <person name="Whaley A.M."/>
            <person name="Farmer A.D."/>
            <person name="Sheridan J."/>
            <person name="Iwata A."/>
            <person name="Tuteja R."/>
            <person name="Penmetsa R.V."/>
            <person name="Wu W."/>
            <person name="Upadhyaya H.D."/>
            <person name="Yang S.P."/>
            <person name="Shah T."/>
            <person name="Saxena K.B."/>
            <person name="Michael T."/>
            <person name="McCombie W.R."/>
            <person name="Yang B."/>
            <person name="Zhang G."/>
            <person name="Yang H."/>
            <person name="Wang J."/>
            <person name="Spillane C."/>
            <person name="Cook D.R."/>
            <person name="May G.D."/>
            <person name="Xu X."/>
            <person name="Jackson S.A."/>
        </authorList>
    </citation>
    <scope>NUCLEOTIDE SEQUENCE [LARGE SCALE GENOMIC DNA]</scope>
</reference>
<name>A0A151RY91_CAJCA</name>
<evidence type="ECO:0000259" key="2">
    <source>
        <dbReference type="Pfam" id="PF03732"/>
    </source>
</evidence>
<gene>
    <name evidence="3" type="ORF">KK1_030864</name>
</gene>
<sequence>MANTISFPSTIRPPKLQLSLFDGSEPLDWIFQAEQFFLFYQVPWEQRVPMVAFYMKGEALSWFKWLYSLNQLGDWPCFSRALELRFGPSTYENHQGTLFKLQQSGSVGEYQACFEKLCNKIVGLSHENLLNCFLSGLSPPIERELKILKPCNLTQAIGMAKLVEEKLSDATPKFSRPTLPTSTTSHNTQAPNCTKLPSPPDLTQSTSTNSPKIPIKTLSTQQMQERRALGLCYITVMKNLCPVIDVTLPNSYFYCVTRKPKPARSLLTLHQPITDSIRNFQPRTTQAMTCSNLEDKVLTQPGGH</sequence>
<evidence type="ECO:0000256" key="1">
    <source>
        <dbReference type="SAM" id="MobiDB-lite"/>
    </source>
</evidence>
<feature type="compositionally biased region" description="Polar residues" evidence="1">
    <location>
        <begin position="201"/>
        <end position="214"/>
    </location>
</feature>
<protein>
    <recommendedName>
        <fullName evidence="2">Retrotransposon gag domain-containing protein</fullName>
    </recommendedName>
</protein>
<dbReference type="Gramene" id="C.cajan_31510.t">
    <property type="protein sequence ID" value="C.cajan_31510.t.cds1"/>
    <property type="gene ID" value="C.cajan_31510"/>
</dbReference>
<feature type="domain" description="Retrotransposon gag" evidence="2">
    <location>
        <begin position="50"/>
        <end position="138"/>
    </location>
</feature>
<dbReference type="EMBL" id="KQ483525">
    <property type="protein sequence ID" value="KYP47526.1"/>
    <property type="molecule type" value="Genomic_DNA"/>
</dbReference>
<dbReference type="InterPro" id="IPR005162">
    <property type="entry name" value="Retrotrans_gag_dom"/>
</dbReference>
<proteinExistence type="predicted"/>
<organism evidence="3 4">
    <name type="scientific">Cajanus cajan</name>
    <name type="common">Pigeon pea</name>
    <name type="synonym">Cajanus indicus</name>
    <dbReference type="NCBI Taxonomy" id="3821"/>
    <lineage>
        <taxon>Eukaryota</taxon>
        <taxon>Viridiplantae</taxon>
        <taxon>Streptophyta</taxon>
        <taxon>Embryophyta</taxon>
        <taxon>Tracheophyta</taxon>
        <taxon>Spermatophyta</taxon>
        <taxon>Magnoliopsida</taxon>
        <taxon>eudicotyledons</taxon>
        <taxon>Gunneridae</taxon>
        <taxon>Pentapetalae</taxon>
        <taxon>rosids</taxon>
        <taxon>fabids</taxon>
        <taxon>Fabales</taxon>
        <taxon>Fabaceae</taxon>
        <taxon>Papilionoideae</taxon>
        <taxon>50 kb inversion clade</taxon>
        <taxon>NPAAA clade</taxon>
        <taxon>indigoferoid/millettioid clade</taxon>
        <taxon>Phaseoleae</taxon>
        <taxon>Cajanus</taxon>
    </lineage>
</organism>